<proteinExistence type="predicted"/>
<evidence type="ECO:0008006" key="2">
    <source>
        <dbReference type="Google" id="ProtNLM"/>
    </source>
</evidence>
<name>X0WVY1_9ZZZZ</name>
<dbReference type="EMBL" id="BARS01046260">
    <property type="protein sequence ID" value="GAG28583.1"/>
    <property type="molecule type" value="Genomic_DNA"/>
</dbReference>
<reference evidence="1" key="1">
    <citation type="journal article" date="2014" name="Front. Microbiol.">
        <title>High frequency of phylogenetically diverse reductive dehalogenase-homologous genes in deep subseafloor sedimentary metagenomes.</title>
        <authorList>
            <person name="Kawai M."/>
            <person name="Futagami T."/>
            <person name="Toyoda A."/>
            <person name="Takaki Y."/>
            <person name="Nishi S."/>
            <person name="Hori S."/>
            <person name="Arai W."/>
            <person name="Tsubouchi T."/>
            <person name="Morono Y."/>
            <person name="Uchiyama I."/>
            <person name="Ito T."/>
            <person name="Fujiyama A."/>
            <person name="Inagaki F."/>
            <person name="Takami H."/>
        </authorList>
    </citation>
    <scope>NUCLEOTIDE SEQUENCE</scope>
    <source>
        <strain evidence="1">Expedition CK06-06</strain>
    </source>
</reference>
<gene>
    <name evidence="1" type="ORF">S01H1_69656</name>
</gene>
<protein>
    <recommendedName>
        <fullName evidence="2">Type II secretion system protein GspF domain-containing protein</fullName>
    </recommendedName>
</protein>
<dbReference type="AlphaFoldDB" id="X0WVY1"/>
<evidence type="ECO:0000313" key="1">
    <source>
        <dbReference type="EMBL" id="GAG28583.1"/>
    </source>
</evidence>
<dbReference type="InterPro" id="IPR042094">
    <property type="entry name" value="T2SS_GspF_sf"/>
</dbReference>
<feature type="non-terminal residue" evidence="1">
    <location>
        <position position="105"/>
    </location>
</feature>
<accession>X0WVY1</accession>
<dbReference type="Gene3D" id="1.20.81.30">
    <property type="entry name" value="Type II secretion system (T2SS), domain F"/>
    <property type="match status" value="1"/>
</dbReference>
<organism evidence="1">
    <name type="scientific">marine sediment metagenome</name>
    <dbReference type="NCBI Taxonomy" id="412755"/>
    <lineage>
        <taxon>unclassified sequences</taxon>
        <taxon>metagenomes</taxon>
        <taxon>ecological metagenomes</taxon>
    </lineage>
</organism>
<dbReference type="InterPro" id="IPR003004">
    <property type="entry name" value="GspF/PilC"/>
</dbReference>
<dbReference type="PANTHER" id="PTHR30012:SF0">
    <property type="entry name" value="TYPE II SECRETION SYSTEM PROTEIN F-RELATED"/>
    <property type="match status" value="1"/>
</dbReference>
<sequence length="105" mass="11377">MKSYKYVARDLTGSQKRGIAQADSSTDVISYLQGQGLTPISIDEISTGASKSRRVTRHKRIKSADLASLCWQLSTMIEGGIPLTVVLDTIAEDAEHSDLGPILRS</sequence>
<dbReference type="PANTHER" id="PTHR30012">
    <property type="entry name" value="GENERAL SECRETION PATHWAY PROTEIN"/>
    <property type="match status" value="1"/>
</dbReference>
<comment type="caution">
    <text evidence="1">The sequence shown here is derived from an EMBL/GenBank/DDBJ whole genome shotgun (WGS) entry which is preliminary data.</text>
</comment>